<dbReference type="EMBL" id="JACVVK020000106">
    <property type="protein sequence ID" value="KAK7492172.1"/>
    <property type="molecule type" value="Genomic_DNA"/>
</dbReference>
<gene>
    <name evidence="3" type="ORF">BaRGS_00016646</name>
</gene>
<organism evidence="3 4">
    <name type="scientific">Batillaria attramentaria</name>
    <dbReference type="NCBI Taxonomy" id="370345"/>
    <lineage>
        <taxon>Eukaryota</taxon>
        <taxon>Metazoa</taxon>
        <taxon>Spiralia</taxon>
        <taxon>Lophotrochozoa</taxon>
        <taxon>Mollusca</taxon>
        <taxon>Gastropoda</taxon>
        <taxon>Caenogastropoda</taxon>
        <taxon>Sorbeoconcha</taxon>
        <taxon>Cerithioidea</taxon>
        <taxon>Batillariidae</taxon>
        <taxon>Batillaria</taxon>
    </lineage>
</organism>
<feature type="region of interest" description="Disordered" evidence="1">
    <location>
        <begin position="115"/>
        <end position="144"/>
    </location>
</feature>
<protein>
    <submittedName>
        <fullName evidence="3">Uncharacterized protein</fullName>
    </submittedName>
</protein>
<feature type="transmembrane region" description="Helical" evidence="2">
    <location>
        <begin position="20"/>
        <end position="41"/>
    </location>
</feature>
<name>A0ABD0KYF7_9CAEN</name>
<evidence type="ECO:0000313" key="3">
    <source>
        <dbReference type="EMBL" id="KAK7492172.1"/>
    </source>
</evidence>
<dbReference type="Proteomes" id="UP001519460">
    <property type="component" value="Unassembled WGS sequence"/>
</dbReference>
<accession>A0ABD0KYF7</accession>
<keyword evidence="4" id="KW-1185">Reference proteome</keyword>
<proteinExistence type="predicted"/>
<evidence type="ECO:0000313" key="4">
    <source>
        <dbReference type="Proteomes" id="UP001519460"/>
    </source>
</evidence>
<evidence type="ECO:0000256" key="1">
    <source>
        <dbReference type="SAM" id="MobiDB-lite"/>
    </source>
</evidence>
<dbReference type="AlphaFoldDB" id="A0ABD0KYF7"/>
<sequence>MFTESHTTESLRSSIDVLSLSIGSCVTLVLTVLVVVVIWLCRRQRGHAYPDLANAPYRLRLPVDIDEFFWNRIPAVVSYLSFRAKKRSGQKTETPCYIQWQTHKDRFQIRITDNRRRPRLKDPPAPHTFGQEAVHVSSPYEEVS</sequence>
<feature type="compositionally biased region" description="Basic and acidic residues" evidence="1">
    <location>
        <begin position="115"/>
        <end position="124"/>
    </location>
</feature>
<reference evidence="3 4" key="1">
    <citation type="journal article" date="2023" name="Sci. Data">
        <title>Genome assembly of the Korean intertidal mud-creeper Batillaria attramentaria.</title>
        <authorList>
            <person name="Patra A.K."/>
            <person name="Ho P.T."/>
            <person name="Jun S."/>
            <person name="Lee S.J."/>
            <person name="Kim Y."/>
            <person name="Won Y.J."/>
        </authorList>
    </citation>
    <scope>NUCLEOTIDE SEQUENCE [LARGE SCALE GENOMIC DNA]</scope>
    <source>
        <strain evidence="3">Wonlab-2016</strain>
    </source>
</reference>
<evidence type="ECO:0000256" key="2">
    <source>
        <dbReference type="SAM" id="Phobius"/>
    </source>
</evidence>
<keyword evidence="2" id="KW-0812">Transmembrane</keyword>
<keyword evidence="2" id="KW-1133">Transmembrane helix</keyword>
<keyword evidence="2" id="KW-0472">Membrane</keyword>
<comment type="caution">
    <text evidence="3">The sequence shown here is derived from an EMBL/GenBank/DDBJ whole genome shotgun (WGS) entry which is preliminary data.</text>
</comment>